<organism evidence="5 6">
    <name type="scientific">Tritrichomonas musculus</name>
    <dbReference type="NCBI Taxonomy" id="1915356"/>
    <lineage>
        <taxon>Eukaryota</taxon>
        <taxon>Metamonada</taxon>
        <taxon>Parabasalia</taxon>
        <taxon>Tritrichomonadida</taxon>
        <taxon>Tritrichomonadidae</taxon>
        <taxon>Tritrichomonas</taxon>
    </lineage>
</organism>
<dbReference type="InterPro" id="IPR027038">
    <property type="entry name" value="RanGap"/>
</dbReference>
<evidence type="ECO:0000256" key="2">
    <source>
        <dbReference type="ARBA" id="ARBA00022614"/>
    </source>
</evidence>
<name>A0ABR2K2L2_9EUKA</name>
<dbReference type="EMBL" id="JAPFFF010000008">
    <property type="protein sequence ID" value="KAK8885177.1"/>
    <property type="molecule type" value="Genomic_DNA"/>
</dbReference>
<evidence type="ECO:0000313" key="6">
    <source>
        <dbReference type="Proteomes" id="UP001470230"/>
    </source>
</evidence>
<dbReference type="PANTHER" id="PTHR24113">
    <property type="entry name" value="RAN GTPASE-ACTIVATING PROTEIN 1"/>
    <property type="match status" value="1"/>
</dbReference>
<accession>A0ABR2K2L2</accession>
<feature type="compositionally biased region" description="Basic and acidic residues" evidence="4">
    <location>
        <begin position="389"/>
        <end position="403"/>
    </location>
</feature>
<evidence type="ECO:0000256" key="1">
    <source>
        <dbReference type="ARBA" id="ARBA00022468"/>
    </source>
</evidence>
<proteinExistence type="predicted"/>
<sequence length="708" mass="80373">MSETDTNEIDQMIDVEDKWMWGTVTFNFIKEHVTNNIVSLNLASNHITLESAKILADHIKSPTNLKYLNISETRLTQRATDLIFASIGESSLLEFYADNNVFPELQCKILADSLIKNPPLQVLSLCACDVPCEGGVAIAEALPSNKNLLHLRLESNSLYETAAFKFGETLPESSLISLNIADNEIWSDGMNSILKCLKSTKIESLDISYNIFDVNTFCTEMNKTNIKELAVSGCKINEQLFPSFLAKIPSLHLNKLIIDGFNFQILPISWQRMRDSLWGTRTYFDDLLLALQQSPDLCDLRVGFLEMEQIFGIKGLLEDQPPRTMIISMHDFGHTDNCWIVHLPELKFEAPISTFRWNGTITNDNCRLIGEIIKNTVVVTSSIDEQSTTEDKSSTKKENDKNKSKGKKLKTHHRKNEKSDDFDVDEENLNNEEEEDELKEDEYNAEEEDNNSKESKESDNQNDDLTSQFENNLIHFGLIDTINLHDMKLEDDTFGNLLESLQGFNLNLLDCSDNNLGDASLEAIRNFLRNTTIEELDFSGNASSDLGCETFVRKMMEDGITFPSRLNLCFKSTDLNQTSEHSTPVRVAELIKSNAKIESLYIGGPVTAVDALCIVDAIPYNSHIVELEFQSDHIKNYMSPDPEINQDVQQSFLYLVSILHSALTDKKSLCKLKSFIFPMLTEVYIYDKAICEKWQEIEKKLQENEKGK</sequence>
<feature type="compositionally biased region" description="Basic and acidic residues" evidence="4">
    <location>
        <begin position="450"/>
        <end position="459"/>
    </location>
</feature>
<dbReference type="PANTHER" id="PTHR24113:SF12">
    <property type="entry name" value="RAN GTPASE-ACTIVATING PROTEIN 1"/>
    <property type="match status" value="1"/>
</dbReference>
<comment type="caution">
    <text evidence="5">The sequence shown here is derived from an EMBL/GenBank/DDBJ whole genome shotgun (WGS) entry which is preliminary data.</text>
</comment>
<dbReference type="InterPro" id="IPR032675">
    <property type="entry name" value="LRR_dom_sf"/>
</dbReference>
<reference evidence="5 6" key="1">
    <citation type="submission" date="2024-04" db="EMBL/GenBank/DDBJ databases">
        <title>Tritrichomonas musculus Genome.</title>
        <authorList>
            <person name="Alves-Ferreira E."/>
            <person name="Grigg M."/>
            <person name="Lorenzi H."/>
            <person name="Galac M."/>
        </authorList>
    </citation>
    <scope>NUCLEOTIDE SEQUENCE [LARGE SCALE GENOMIC DNA]</scope>
    <source>
        <strain evidence="5 6">EAF2021</strain>
    </source>
</reference>
<feature type="compositionally biased region" description="Basic residues" evidence="4">
    <location>
        <begin position="404"/>
        <end position="416"/>
    </location>
</feature>
<keyword evidence="2" id="KW-0433">Leucine-rich repeat</keyword>
<evidence type="ECO:0000256" key="3">
    <source>
        <dbReference type="ARBA" id="ARBA00022737"/>
    </source>
</evidence>
<protein>
    <submittedName>
        <fullName evidence="5">GTPase activator activity protein</fullName>
    </submittedName>
</protein>
<keyword evidence="6" id="KW-1185">Reference proteome</keyword>
<dbReference type="SMART" id="SM00368">
    <property type="entry name" value="LRR_RI"/>
    <property type="match status" value="4"/>
</dbReference>
<dbReference type="SUPFAM" id="SSF52047">
    <property type="entry name" value="RNI-like"/>
    <property type="match status" value="2"/>
</dbReference>
<keyword evidence="1" id="KW-0343">GTPase activation</keyword>
<dbReference type="Proteomes" id="UP001470230">
    <property type="component" value="Unassembled WGS sequence"/>
</dbReference>
<gene>
    <name evidence="5" type="ORF">M9Y10_044306</name>
</gene>
<dbReference type="Gene3D" id="3.80.10.10">
    <property type="entry name" value="Ribonuclease Inhibitor"/>
    <property type="match status" value="2"/>
</dbReference>
<evidence type="ECO:0000313" key="5">
    <source>
        <dbReference type="EMBL" id="KAK8885177.1"/>
    </source>
</evidence>
<feature type="region of interest" description="Disordered" evidence="4">
    <location>
        <begin position="382"/>
        <end position="465"/>
    </location>
</feature>
<keyword evidence="3" id="KW-0677">Repeat</keyword>
<feature type="compositionally biased region" description="Acidic residues" evidence="4">
    <location>
        <begin position="420"/>
        <end position="449"/>
    </location>
</feature>
<evidence type="ECO:0000256" key="4">
    <source>
        <dbReference type="SAM" id="MobiDB-lite"/>
    </source>
</evidence>